<dbReference type="GeneID" id="32803864"/>
<gene>
    <name evidence="1" type="ORF">RAH46_25745</name>
</gene>
<reference evidence="1 2" key="1">
    <citation type="submission" date="2023-08" db="EMBL/GenBank/DDBJ databases">
        <title>Complete Genome Sequence of Pseudomonas entomophila TVIN A01.</title>
        <authorList>
            <person name="Shelke T."/>
            <person name="Mahar N.S."/>
            <person name="Gupta I."/>
            <person name="Gupta V."/>
        </authorList>
    </citation>
    <scope>NUCLEOTIDE SEQUENCE [LARGE SCALE GENOMIC DNA]</scope>
    <source>
        <strain evidence="1 2">TVIN-A01</strain>
    </source>
</reference>
<keyword evidence="2" id="KW-1185">Reference proteome</keyword>
<name>A0ABY9QNQ2_9PSED</name>
<evidence type="ECO:0000313" key="2">
    <source>
        <dbReference type="Proteomes" id="UP001183127"/>
    </source>
</evidence>
<organism evidence="1 2">
    <name type="scientific">Pseudomonas entomophila</name>
    <dbReference type="NCBI Taxonomy" id="312306"/>
    <lineage>
        <taxon>Bacteria</taxon>
        <taxon>Pseudomonadati</taxon>
        <taxon>Pseudomonadota</taxon>
        <taxon>Gammaproteobacteria</taxon>
        <taxon>Pseudomonadales</taxon>
        <taxon>Pseudomonadaceae</taxon>
        <taxon>Pseudomonas</taxon>
    </lineage>
</organism>
<sequence>MFHRHWRVTLLALVTAFALAGCGGNYKFDDDSYRPLGDPQALNRGN</sequence>
<dbReference type="RefSeq" id="WP_011531912.1">
    <property type="nucleotide sequence ID" value="NZ_CP063832.1"/>
</dbReference>
<dbReference type="Proteomes" id="UP001183127">
    <property type="component" value="Chromosome"/>
</dbReference>
<proteinExistence type="predicted"/>
<dbReference type="PROSITE" id="PS51257">
    <property type="entry name" value="PROKAR_LIPOPROTEIN"/>
    <property type="match status" value="1"/>
</dbReference>
<dbReference type="EMBL" id="CP132921">
    <property type="protein sequence ID" value="WMW05682.1"/>
    <property type="molecule type" value="Genomic_DNA"/>
</dbReference>
<protein>
    <submittedName>
        <fullName evidence="1">Type VI secretion protein</fullName>
    </submittedName>
</protein>
<evidence type="ECO:0000313" key="1">
    <source>
        <dbReference type="EMBL" id="WMW05682.1"/>
    </source>
</evidence>
<accession>A0ABY9QNQ2</accession>